<proteinExistence type="predicted"/>
<protein>
    <recommendedName>
        <fullName evidence="3">Phage gp6-like head-tail connector protein</fullName>
    </recommendedName>
</protein>
<organism evidence="1 2">
    <name type="scientific">Puniceibacterium sediminis</name>
    <dbReference type="NCBI Taxonomy" id="1608407"/>
    <lineage>
        <taxon>Bacteria</taxon>
        <taxon>Pseudomonadati</taxon>
        <taxon>Pseudomonadota</taxon>
        <taxon>Alphaproteobacteria</taxon>
        <taxon>Rhodobacterales</taxon>
        <taxon>Paracoccaceae</taxon>
        <taxon>Puniceibacterium</taxon>
    </lineage>
</organism>
<dbReference type="Gene3D" id="1.10.3230.30">
    <property type="entry name" value="Phage gp6-like head-tail connector protein"/>
    <property type="match status" value="1"/>
</dbReference>
<dbReference type="AlphaFoldDB" id="A0A238XRF3"/>
<reference evidence="1 2" key="1">
    <citation type="submission" date="2017-06" db="EMBL/GenBank/DDBJ databases">
        <authorList>
            <person name="Kim H.J."/>
            <person name="Triplett B.A."/>
        </authorList>
    </citation>
    <scope>NUCLEOTIDE SEQUENCE [LARGE SCALE GENOMIC DNA]</scope>
    <source>
        <strain evidence="1 2">DSM 29052</strain>
    </source>
</reference>
<keyword evidence="2" id="KW-1185">Reference proteome</keyword>
<evidence type="ECO:0008006" key="3">
    <source>
        <dbReference type="Google" id="ProtNLM"/>
    </source>
</evidence>
<dbReference type="Proteomes" id="UP000198417">
    <property type="component" value="Unassembled WGS sequence"/>
</dbReference>
<dbReference type="OrthoDB" id="8478788at2"/>
<dbReference type="InterPro" id="IPR011738">
    <property type="entry name" value="Phage_CHP"/>
</dbReference>
<evidence type="ECO:0000313" key="1">
    <source>
        <dbReference type="EMBL" id="SNR60914.1"/>
    </source>
</evidence>
<dbReference type="NCBIfam" id="TIGR02215">
    <property type="entry name" value="phage_chp_gp8"/>
    <property type="match status" value="1"/>
</dbReference>
<dbReference type="EMBL" id="FZNN01000012">
    <property type="protein sequence ID" value="SNR60914.1"/>
    <property type="molecule type" value="Genomic_DNA"/>
</dbReference>
<dbReference type="RefSeq" id="WP_089271397.1">
    <property type="nucleotide sequence ID" value="NZ_FZNN01000012.1"/>
</dbReference>
<gene>
    <name evidence="1" type="ORF">SAMN06265370_11293</name>
</gene>
<accession>A0A238XRF3</accession>
<dbReference type="CDD" id="cd08054">
    <property type="entry name" value="gp6"/>
    <property type="match status" value="1"/>
</dbReference>
<name>A0A238XRF3_9RHOB</name>
<sequence>MMLIEETSLPDAALPVDALKRHMRMGTGFAEDGSQDELLASFLRAAMAAIEARTGKVLLQRSFQLLLTEWASVDRQPLPVAPVLAVGQVSLCRPILPDTDLEQLNIISEQGTSQILDPMRYRLELDTHVPCLRMRSGCFPTIPNDGMAVIRFSGGLAPTFQDLPADMAQAVLMLAGHYDEYRNDVGLSQGCMPFGVTSLIARYCPMRIGFSS</sequence>
<evidence type="ECO:0000313" key="2">
    <source>
        <dbReference type="Proteomes" id="UP000198417"/>
    </source>
</evidence>